<protein>
    <submittedName>
        <fullName evidence="2">Uncharacterized protein</fullName>
    </submittedName>
</protein>
<dbReference type="RefSeq" id="WP_035199060.1">
    <property type="nucleotide sequence ID" value="NZ_JJRY01000044.1"/>
</dbReference>
<reference evidence="2 3" key="1">
    <citation type="submission" date="2014-04" db="EMBL/GenBank/DDBJ databases">
        <title>Draft genome sequence of Bacillus azotoformans MEV2011, a (co-) denitrifying strain unable to grow in the presence of oxygen.</title>
        <authorList>
            <person name="Nielsen M."/>
            <person name="Schreiber L."/>
            <person name="Finster K."/>
            <person name="Schramm A."/>
        </authorList>
    </citation>
    <scope>NUCLEOTIDE SEQUENCE [LARGE SCALE GENOMIC DNA]</scope>
    <source>
        <strain evidence="2 3">MEV2011</strain>
    </source>
</reference>
<feature type="coiled-coil region" evidence="1">
    <location>
        <begin position="208"/>
        <end position="235"/>
    </location>
</feature>
<comment type="caution">
    <text evidence="2">The sequence shown here is derived from an EMBL/GenBank/DDBJ whole genome shotgun (WGS) entry which is preliminary data.</text>
</comment>
<gene>
    <name evidence="2" type="ORF">M670_04943</name>
</gene>
<feature type="coiled-coil region" evidence="1">
    <location>
        <begin position="277"/>
        <end position="304"/>
    </location>
</feature>
<dbReference type="AlphaFoldDB" id="A0A072NDX8"/>
<dbReference type="OrthoDB" id="3540923at2"/>
<organism evidence="2 3">
    <name type="scientific">Schinkia azotoformans MEV2011</name>
    <dbReference type="NCBI Taxonomy" id="1348973"/>
    <lineage>
        <taxon>Bacteria</taxon>
        <taxon>Bacillati</taxon>
        <taxon>Bacillota</taxon>
        <taxon>Bacilli</taxon>
        <taxon>Bacillales</taxon>
        <taxon>Bacillaceae</taxon>
        <taxon>Calidifontibacillus/Schinkia group</taxon>
        <taxon>Schinkia</taxon>
    </lineage>
</organism>
<sequence>MIQQLNNELKEVKEKMRKKEKWEAQLKNVLDTIKNEEEKLKQVQHQLQKEQKDVDRLESLSVASIFYALIGQKLEKLDKENQELIAARLKLQEATETVQDLKEECKDLQQKLSTVANIESEYQALISRKERLIHSQDPVLGQKLDALLGLEANLHSSLKEYEEAIGAGEKASSSLKNALKSLDNAKGWSTFDMLGGGIISTAIKHSHIDESQDEIHHAQRALRHFQEELKDVEMVAEGNLEISGLLIFADYFFDGIIADWFVHGHIQDSYEQTSKTLGQVSSVLSQLQEKYEDIKNNLSVTEQERISLIEDMN</sequence>
<dbReference type="EMBL" id="JJRY01000044">
    <property type="protein sequence ID" value="KEF35889.1"/>
    <property type="molecule type" value="Genomic_DNA"/>
</dbReference>
<dbReference type="PATRIC" id="fig|1348973.3.peg.4799"/>
<keyword evidence="1" id="KW-0175">Coiled coil</keyword>
<evidence type="ECO:0000256" key="1">
    <source>
        <dbReference type="SAM" id="Coils"/>
    </source>
</evidence>
<evidence type="ECO:0000313" key="3">
    <source>
        <dbReference type="Proteomes" id="UP000027936"/>
    </source>
</evidence>
<proteinExistence type="predicted"/>
<dbReference type="Proteomes" id="UP000027936">
    <property type="component" value="Unassembled WGS sequence"/>
</dbReference>
<name>A0A072NDX8_SCHAZ</name>
<accession>A0A072NDX8</accession>
<feature type="coiled-coil region" evidence="1">
    <location>
        <begin position="2"/>
        <end position="118"/>
    </location>
</feature>
<evidence type="ECO:0000313" key="2">
    <source>
        <dbReference type="EMBL" id="KEF35889.1"/>
    </source>
</evidence>